<accession>A0AAI9KXD8</accession>
<comment type="caution">
    <text evidence="1">The sequence shown here is derived from an EMBL/GenBank/DDBJ whole genome shotgun (WGS) entry which is preliminary data.</text>
</comment>
<protein>
    <submittedName>
        <fullName evidence="1">Uncharacterized protein</fullName>
    </submittedName>
</protein>
<sequence length="59" mass="6619">MSHANHALLVNRSKLEAEIQCGSHAGICYAYVTLLCYRIVMVVQREEVKRTQSALEAGR</sequence>
<name>A0AAI9KXD8_AERCA</name>
<dbReference type="EMBL" id="BPNL01000134">
    <property type="protein sequence ID" value="GJA56981.1"/>
    <property type="molecule type" value="Genomic_DNA"/>
</dbReference>
<dbReference type="Proteomes" id="UP000887009">
    <property type="component" value="Unassembled WGS sequence"/>
</dbReference>
<gene>
    <name evidence="1" type="ORF">KAM348_44040</name>
</gene>
<dbReference type="AlphaFoldDB" id="A0AAI9KXD8"/>
<proteinExistence type="predicted"/>
<evidence type="ECO:0000313" key="2">
    <source>
        <dbReference type="Proteomes" id="UP000887009"/>
    </source>
</evidence>
<evidence type="ECO:0000313" key="1">
    <source>
        <dbReference type="EMBL" id="GJA56981.1"/>
    </source>
</evidence>
<organism evidence="1 2">
    <name type="scientific">Aeromonas caviae</name>
    <name type="common">Aeromonas punctata</name>
    <dbReference type="NCBI Taxonomy" id="648"/>
    <lineage>
        <taxon>Bacteria</taxon>
        <taxon>Pseudomonadati</taxon>
        <taxon>Pseudomonadota</taxon>
        <taxon>Gammaproteobacteria</taxon>
        <taxon>Aeromonadales</taxon>
        <taxon>Aeromonadaceae</taxon>
        <taxon>Aeromonas</taxon>
    </lineage>
</organism>
<reference evidence="1" key="1">
    <citation type="submission" date="2021-07" db="EMBL/GenBank/DDBJ databases">
        <title>Draft genome sequence of carbapenem-resistant Aeromonas spp. in Japan.</title>
        <authorList>
            <person name="Maehana S."/>
            <person name="Suzuki M."/>
            <person name="Kitasato H."/>
        </authorList>
    </citation>
    <scope>NUCLEOTIDE SEQUENCE</scope>
    <source>
        <strain evidence="1">KAM348</strain>
    </source>
</reference>